<dbReference type="SUPFAM" id="SSF53901">
    <property type="entry name" value="Thiolase-like"/>
    <property type="match status" value="1"/>
</dbReference>
<evidence type="ECO:0000259" key="1">
    <source>
        <dbReference type="Pfam" id="PF00108"/>
    </source>
</evidence>
<dbReference type="PANTHER" id="PTHR42870:SF1">
    <property type="entry name" value="NON-SPECIFIC LIPID-TRANSFER PROTEIN-LIKE 2"/>
    <property type="match status" value="1"/>
</dbReference>
<dbReference type="Pfam" id="PF00108">
    <property type="entry name" value="Thiolase_N"/>
    <property type="match status" value="1"/>
</dbReference>
<dbReference type="AlphaFoldDB" id="A0A7Z7HND0"/>
<dbReference type="EMBL" id="LT837803">
    <property type="protein sequence ID" value="SMB21046.1"/>
    <property type="molecule type" value="Genomic_DNA"/>
</dbReference>
<dbReference type="InterPro" id="IPR016039">
    <property type="entry name" value="Thiolase-like"/>
</dbReference>
<evidence type="ECO:0000259" key="2">
    <source>
        <dbReference type="Pfam" id="PF22691"/>
    </source>
</evidence>
<evidence type="ECO:0000313" key="4">
    <source>
        <dbReference type="Proteomes" id="UP000242886"/>
    </source>
</evidence>
<dbReference type="Pfam" id="PF22691">
    <property type="entry name" value="Thiolase_C_1"/>
    <property type="match status" value="1"/>
</dbReference>
<proteinExistence type="predicted"/>
<dbReference type="GO" id="GO:0003988">
    <property type="term" value="F:acetyl-CoA C-acyltransferase activity"/>
    <property type="evidence" value="ECO:0007669"/>
    <property type="project" value="UniProtKB-ARBA"/>
</dbReference>
<keyword evidence="4" id="KW-1185">Reference proteome</keyword>
<feature type="domain" description="Thiolase N-terminal" evidence="1">
    <location>
        <begin position="7"/>
        <end position="244"/>
    </location>
</feature>
<protein>
    <submittedName>
        <fullName evidence="3">Acetyl-CoA C-acyltransferase</fullName>
    </submittedName>
</protein>
<dbReference type="Proteomes" id="UP000242886">
    <property type="component" value="Chromosome SDENCHOL"/>
</dbReference>
<accession>A0A7Z7HND0</accession>
<dbReference type="CDD" id="cd00829">
    <property type="entry name" value="SCP-x_thiolase"/>
    <property type="match status" value="1"/>
</dbReference>
<gene>
    <name evidence="3" type="ORF">SDENCHOL_10061</name>
</gene>
<sequence>MRVNAIVAGVGMTPFGKHLDKSIKWLGGQPVLEAIADAGIQPGEIEAAYVGNCAAGLVTGQESIRGQVVLSSIGLGKFPIINIENACGSGSTALNQAAMMVSAGYYDVVLVVGFEKLFHENKMVSYSAFNGAIDVEERDRFMAAMTAGQSAEASAGSGKDRSMFADFYGNLAREYMAAHGTDIRHFAMITEKASFHGSLNPRAQFQKATTVEEVLAQPVIVDPLTRPMICPLGDGGAAAILVSERKARQLGIQKPVRIVSSVVHSYFEHPDGAAENVTSLSIADAYREASVGPDDLDLVELHDSSVVTEMLTYEHLGLCKAEDVRRFVEAGDARLGGRIPVNPSGGLLRKGHPVGATGVAQLAELTWQLQGRAGQRQVEGARVGLAHNGGGSLGNETAVMNITIVVR</sequence>
<dbReference type="InterPro" id="IPR055140">
    <property type="entry name" value="Thiolase_C_2"/>
</dbReference>
<dbReference type="InterPro" id="IPR020616">
    <property type="entry name" value="Thiolase_N"/>
</dbReference>
<reference evidence="3" key="1">
    <citation type="submission" date="2017-03" db="EMBL/GenBank/DDBJ databases">
        <authorList>
            <consortium name="AG Boll"/>
        </authorList>
    </citation>
    <scope>NUCLEOTIDE SEQUENCE [LARGE SCALE GENOMIC DNA]</scope>
    <source>
        <strain evidence="3">Chol</strain>
    </source>
</reference>
<feature type="domain" description="Thiolase C-terminal" evidence="2">
    <location>
        <begin position="271"/>
        <end position="398"/>
    </location>
</feature>
<dbReference type="Gene3D" id="3.40.47.10">
    <property type="match status" value="1"/>
</dbReference>
<dbReference type="RefSeq" id="WP_154715642.1">
    <property type="nucleotide sequence ID" value="NZ_LT837803.1"/>
</dbReference>
<evidence type="ECO:0000313" key="3">
    <source>
        <dbReference type="EMBL" id="SMB21046.1"/>
    </source>
</evidence>
<name>A0A7Z7HND0_9PROT</name>
<dbReference type="PIRSF" id="PIRSF000429">
    <property type="entry name" value="Ac-CoA_Ac_transf"/>
    <property type="match status" value="1"/>
</dbReference>
<dbReference type="InterPro" id="IPR002155">
    <property type="entry name" value="Thiolase"/>
</dbReference>
<organism evidence="3 4">
    <name type="scientific">Sterolibacterium denitrificans</name>
    <dbReference type="NCBI Taxonomy" id="157592"/>
    <lineage>
        <taxon>Bacteria</taxon>
        <taxon>Pseudomonadati</taxon>
        <taxon>Pseudomonadota</taxon>
        <taxon>Betaproteobacteria</taxon>
        <taxon>Nitrosomonadales</taxon>
        <taxon>Sterolibacteriaceae</taxon>
        <taxon>Sterolibacterium</taxon>
    </lineage>
</organism>
<dbReference type="PANTHER" id="PTHR42870">
    <property type="entry name" value="ACETYL-COA C-ACETYLTRANSFERASE"/>
    <property type="match status" value="1"/>
</dbReference>